<dbReference type="Proteomes" id="UP000254412">
    <property type="component" value="Unassembled WGS sequence"/>
</dbReference>
<dbReference type="RefSeq" id="WP_103372541.1">
    <property type="nucleotide sequence ID" value="NZ_BMCF01000004.1"/>
</dbReference>
<organism evidence="1 2">
    <name type="scientific">Staphylococcus nepalensis</name>
    <dbReference type="NCBI Taxonomy" id="214473"/>
    <lineage>
        <taxon>Bacteria</taxon>
        <taxon>Bacillati</taxon>
        <taxon>Bacillota</taxon>
        <taxon>Bacilli</taxon>
        <taxon>Bacillales</taxon>
        <taxon>Staphylococcaceae</taxon>
        <taxon>Staphylococcus</taxon>
    </lineage>
</organism>
<protein>
    <submittedName>
        <fullName evidence="1">Uncharacterized protein</fullName>
    </submittedName>
</protein>
<dbReference type="EMBL" id="UHDS01000001">
    <property type="protein sequence ID" value="SUM55441.1"/>
    <property type="molecule type" value="Genomic_DNA"/>
</dbReference>
<evidence type="ECO:0000313" key="1">
    <source>
        <dbReference type="EMBL" id="SUM55441.1"/>
    </source>
</evidence>
<reference evidence="1 2" key="1">
    <citation type="submission" date="2018-06" db="EMBL/GenBank/DDBJ databases">
        <authorList>
            <consortium name="Pathogen Informatics"/>
            <person name="Doyle S."/>
        </authorList>
    </citation>
    <scope>NUCLEOTIDE SEQUENCE [LARGE SCALE GENOMIC DNA]</scope>
    <source>
        <strain evidence="1 2">NCTC13834</strain>
    </source>
</reference>
<accession>A0A380GLW9</accession>
<evidence type="ECO:0000313" key="2">
    <source>
        <dbReference type="Proteomes" id="UP000254412"/>
    </source>
</evidence>
<gene>
    <name evidence="1" type="ORF">NCTC13834_01805</name>
</gene>
<dbReference type="AlphaFoldDB" id="A0A380GLW9"/>
<sequence length="66" mass="7542">MDVDYICQFLENNDDMFLKLHLINGDQIIVEALSDTPSVSGSLYVEKPEKVTVNLDKLVWVESLKK</sequence>
<name>A0A380GLW9_9STAP</name>
<proteinExistence type="predicted"/>